<keyword evidence="5" id="KW-0676">Redox-active center</keyword>
<dbReference type="SUPFAM" id="SSF52833">
    <property type="entry name" value="Thioredoxin-like"/>
    <property type="match status" value="1"/>
</dbReference>
<dbReference type="PANTHER" id="PTHR42852:SF6">
    <property type="entry name" value="THIOL:DISULFIDE INTERCHANGE PROTEIN DSBE"/>
    <property type="match status" value="1"/>
</dbReference>
<feature type="domain" description="Thioredoxin" evidence="6">
    <location>
        <begin position="32"/>
        <end position="170"/>
    </location>
</feature>
<evidence type="ECO:0000313" key="7">
    <source>
        <dbReference type="EMBL" id="APX91140.1"/>
    </source>
</evidence>
<dbReference type="InterPro" id="IPR013766">
    <property type="entry name" value="Thioredoxin_domain"/>
</dbReference>
<dbReference type="CDD" id="cd03010">
    <property type="entry name" value="TlpA_like_DsbE"/>
    <property type="match status" value="1"/>
</dbReference>
<evidence type="ECO:0000256" key="1">
    <source>
        <dbReference type="ARBA" id="ARBA00004196"/>
    </source>
</evidence>
<evidence type="ECO:0000256" key="2">
    <source>
        <dbReference type="ARBA" id="ARBA00007758"/>
    </source>
</evidence>
<evidence type="ECO:0000256" key="4">
    <source>
        <dbReference type="ARBA" id="ARBA00023157"/>
    </source>
</evidence>
<keyword evidence="4" id="KW-1015">Disulfide bond</keyword>
<dbReference type="Gene3D" id="3.40.30.10">
    <property type="entry name" value="Glutaredoxin"/>
    <property type="match status" value="1"/>
</dbReference>
<dbReference type="InterPro" id="IPR017937">
    <property type="entry name" value="Thioredoxin_CS"/>
</dbReference>
<dbReference type="AlphaFoldDB" id="A0A1U7DMD2"/>
<dbReference type="GO" id="GO:0030288">
    <property type="term" value="C:outer membrane-bounded periplasmic space"/>
    <property type="evidence" value="ECO:0007669"/>
    <property type="project" value="InterPro"/>
</dbReference>
<gene>
    <name evidence="7" type="ORF">BV394_12340</name>
</gene>
<dbReference type="PROSITE" id="PS00194">
    <property type="entry name" value="THIOREDOXIN_1"/>
    <property type="match status" value="1"/>
</dbReference>
<sequence length="189" mass="20305">MRLAVVVPIVGIALFALFAWGLRYGSNDLPSVMLNKPVPQFDLQAVKGREGGLATPDLQGHVSLVNVFASWCVPCRAEHPLIMALAEKGEFPIYGFNYKDDPEAARAWLAQLGDPYSRTGADLDGRVAIEWGSYGVPETFIIDGQGRIAYRHVGPLTQDDIDNTILPLARKLRDDAAAGAANGTKGTAG</sequence>
<dbReference type="PANTHER" id="PTHR42852">
    <property type="entry name" value="THIOL:DISULFIDE INTERCHANGE PROTEIN DSBE"/>
    <property type="match status" value="1"/>
</dbReference>
<organism evidence="7 8">
    <name type="scientific">Brevirhabdus pacifica</name>
    <dbReference type="NCBI Taxonomy" id="1267768"/>
    <lineage>
        <taxon>Bacteria</taxon>
        <taxon>Pseudomonadati</taxon>
        <taxon>Pseudomonadota</taxon>
        <taxon>Alphaproteobacteria</taxon>
        <taxon>Rhodobacterales</taxon>
        <taxon>Paracoccaceae</taxon>
        <taxon>Brevirhabdus</taxon>
    </lineage>
</organism>
<proteinExistence type="inferred from homology"/>
<dbReference type="InterPro" id="IPR004799">
    <property type="entry name" value="Periplasmic_diS_OxRdtase_DsbE"/>
</dbReference>
<dbReference type="GO" id="GO:0017004">
    <property type="term" value="P:cytochrome complex assembly"/>
    <property type="evidence" value="ECO:0007669"/>
    <property type="project" value="UniProtKB-KW"/>
</dbReference>
<comment type="subcellular location">
    <subcellularLocation>
        <location evidence="1">Cell envelope</location>
    </subcellularLocation>
</comment>
<keyword evidence="3" id="KW-0201">Cytochrome c-type biogenesis</keyword>
<evidence type="ECO:0000256" key="5">
    <source>
        <dbReference type="ARBA" id="ARBA00023284"/>
    </source>
</evidence>
<evidence type="ECO:0000256" key="3">
    <source>
        <dbReference type="ARBA" id="ARBA00022748"/>
    </source>
</evidence>
<evidence type="ECO:0000313" key="8">
    <source>
        <dbReference type="Proteomes" id="UP000187266"/>
    </source>
</evidence>
<dbReference type="InterPro" id="IPR013740">
    <property type="entry name" value="Redoxin"/>
</dbReference>
<dbReference type="Pfam" id="PF08534">
    <property type="entry name" value="Redoxin"/>
    <property type="match status" value="1"/>
</dbReference>
<evidence type="ECO:0000259" key="6">
    <source>
        <dbReference type="PROSITE" id="PS51352"/>
    </source>
</evidence>
<dbReference type="InterPro" id="IPR050553">
    <property type="entry name" value="Thioredoxin_ResA/DsbE_sf"/>
</dbReference>
<reference evidence="7 8" key="1">
    <citation type="submission" date="2017-01" db="EMBL/GenBank/DDBJ databases">
        <title>Genomic analysis of Xuhuaishuia manganoxidans DY6-4.</title>
        <authorList>
            <person name="Wang X."/>
        </authorList>
    </citation>
    <scope>NUCLEOTIDE SEQUENCE [LARGE SCALE GENOMIC DNA]</scope>
    <source>
        <strain evidence="7 8">DY6-4</strain>
    </source>
</reference>
<protein>
    <submittedName>
        <fullName evidence="7">Thiol:disulfide interchange protein</fullName>
    </submittedName>
</protein>
<keyword evidence="8" id="KW-1185">Reference proteome</keyword>
<dbReference type="InterPro" id="IPR036249">
    <property type="entry name" value="Thioredoxin-like_sf"/>
</dbReference>
<accession>A0A1U7DMD2</accession>
<comment type="similarity">
    <text evidence="2">Belongs to the thioredoxin family. DsbE subfamily.</text>
</comment>
<dbReference type="GO" id="GO:0015036">
    <property type="term" value="F:disulfide oxidoreductase activity"/>
    <property type="evidence" value="ECO:0007669"/>
    <property type="project" value="InterPro"/>
</dbReference>
<dbReference type="PROSITE" id="PS51352">
    <property type="entry name" value="THIOREDOXIN_2"/>
    <property type="match status" value="1"/>
</dbReference>
<dbReference type="STRING" id="1267768.BV394_12340"/>
<dbReference type="NCBIfam" id="TIGR00385">
    <property type="entry name" value="dsbE"/>
    <property type="match status" value="1"/>
</dbReference>
<dbReference type="EMBL" id="CP019124">
    <property type="protein sequence ID" value="APX91140.1"/>
    <property type="molecule type" value="Genomic_DNA"/>
</dbReference>
<name>A0A1U7DMD2_9RHOB</name>
<dbReference type="Proteomes" id="UP000187266">
    <property type="component" value="Chromosome"/>
</dbReference>